<dbReference type="PANTHER" id="PTHR35535:SF1">
    <property type="entry name" value="HEAT SHOCK PROTEIN HSLJ"/>
    <property type="match status" value="1"/>
</dbReference>
<evidence type="ECO:0000259" key="1">
    <source>
        <dbReference type="Pfam" id="PF03724"/>
    </source>
</evidence>
<name>U7VDE2_9FUSO</name>
<dbReference type="EMBL" id="AXZF01000034">
    <property type="protein sequence ID" value="ERT69134.1"/>
    <property type="molecule type" value="Genomic_DNA"/>
</dbReference>
<comment type="caution">
    <text evidence="2">The sequence shown here is derived from an EMBL/GenBank/DDBJ whole genome shotgun (WGS) entry which is preliminary data.</text>
</comment>
<dbReference type="PROSITE" id="PS51257">
    <property type="entry name" value="PROKAR_LIPOPROTEIN"/>
    <property type="match status" value="1"/>
</dbReference>
<protein>
    <recommendedName>
        <fullName evidence="1">DUF306 domain-containing protein</fullName>
    </recommendedName>
</protein>
<dbReference type="STRING" id="1319815.HMPREF0202_00942"/>
<dbReference type="InterPro" id="IPR005184">
    <property type="entry name" value="DUF306_Meta_HslJ"/>
</dbReference>
<dbReference type="PANTHER" id="PTHR35535">
    <property type="entry name" value="HEAT SHOCK PROTEIN HSLJ"/>
    <property type="match status" value="1"/>
</dbReference>
<dbReference type="Pfam" id="PF03724">
    <property type="entry name" value="META"/>
    <property type="match status" value="1"/>
</dbReference>
<dbReference type="HOGENOM" id="CLU_075808_5_2_0"/>
<dbReference type="Proteomes" id="UP000017081">
    <property type="component" value="Unassembled WGS sequence"/>
</dbReference>
<proteinExistence type="predicted"/>
<gene>
    <name evidence="2" type="ORF">HMPREF0202_00942</name>
</gene>
<keyword evidence="3" id="KW-1185">Reference proteome</keyword>
<dbReference type="GeneID" id="96967948"/>
<dbReference type="RefSeq" id="WP_023050487.1">
    <property type="nucleotide sequence ID" value="NZ_CP173062.2"/>
</dbReference>
<dbReference type="eggNOG" id="COG3187">
    <property type="taxonomic scope" value="Bacteria"/>
</dbReference>
<accession>U7VDE2</accession>
<reference evidence="2 3" key="1">
    <citation type="submission" date="2013-08" db="EMBL/GenBank/DDBJ databases">
        <authorList>
            <person name="Weinstock G."/>
            <person name="Sodergren E."/>
            <person name="Wylie T."/>
            <person name="Fulton L."/>
            <person name="Fulton R."/>
            <person name="Fronick C."/>
            <person name="O'Laughlin M."/>
            <person name="Godfrey J."/>
            <person name="Miner T."/>
            <person name="Herter B."/>
            <person name="Appelbaum E."/>
            <person name="Cordes M."/>
            <person name="Lek S."/>
            <person name="Wollam A."/>
            <person name="Pepin K.H."/>
            <person name="Palsikar V.B."/>
            <person name="Mitreva M."/>
            <person name="Wilson R.K."/>
        </authorList>
    </citation>
    <scope>NUCLEOTIDE SEQUENCE [LARGE SCALE GENOMIC DNA]</scope>
    <source>
        <strain evidence="2 3">ATCC BAA-474</strain>
    </source>
</reference>
<dbReference type="AlphaFoldDB" id="U7VDE2"/>
<feature type="domain" description="DUF306" evidence="1">
    <location>
        <begin position="46"/>
        <end position="125"/>
    </location>
</feature>
<dbReference type="InterPro" id="IPR053147">
    <property type="entry name" value="Hsp_HslJ-like"/>
</dbReference>
<dbReference type="Gene3D" id="2.40.128.270">
    <property type="match status" value="1"/>
</dbReference>
<evidence type="ECO:0000313" key="3">
    <source>
        <dbReference type="Proteomes" id="UP000017081"/>
    </source>
</evidence>
<evidence type="ECO:0000313" key="2">
    <source>
        <dbReference type="EMBL" id="ERT69134.1"/>
    </source>
</evidence>
<organism evidence="2 3">
    <name type="scientific">Cetobacterium somerae ATCC BAA-474</name>
    <dbReference type="NCBI Taxonomy" id="1319815"/>
    <lineage>
        <taxon>Bacteria</taxon>
        <taxon>Fusobacteriati</taxon>
        <taxon>Fusobacteriota</taxon>
        <taxon>Fusobacteriia</taxon>
        <taxon>Fusobacteriales</taxon>
        <taxon>Fusobacteriaceae</taxon>
        <taxon>Cetobacterium</taxon>
    </lineage>
</organism>
<dbReference type="InterPro" id="IPR038670">
    <property type="entry name" value="HslJ-like_sf"/>
</dbReference>
<sequence>MKKILGILLMISVLFGGCSSLTTKNKRLVGKEYILIQENSIPNVLIGFDEHNFYGFSGLNNYFGRYEKKGNKIKLEKLGSTLMAGSDKVMKMESEYLEKLDTVQTFKVEDDILIFNLKDGSTLQYKENKKVDKKLK</sequence>